<reference evidence="1 2" key="1">
    <citation type="journal article" date="2014" name="PLoS Genet.">
        <title>Phylogenetically driven sequencing of extremely halophilic archaea reveals strategies for static and dynamic osmo-response.</title>
        <authorList>
            <person name="Becker E.A."/>
            <person name="Seitzer P.M."/>
            <person name="Tritt A."/>
            <person name="Larsen D."/>
            <person name="Krusor M."/>
            <person name="Yao A.I."/>
            <person name="Wu D."/>
            <person name="Madern D."/>
            <person name="Eisen J.A."/>
            <person name="Darling A.E."/>
            <person name="Facciotti M.T."/>
        </authorList>
    </citation>
    <scope>NUCLEOTIDE SEQUENCE [LARGE SCALE GENOMIC DNA]</scope>
    <source>
        <strain evidence="1 2">DSM 8989</strain>
    </source>
</reference>
<evidence type="ECO:0000313" key="1">
    <source>
        <dbReference type="EMBL" id="EMA47764.1"/>
    </source>
</evidence>
<organism evidence="1 2">
    <name type="scientific">Halococcus salifodinae DSM 8989</name>
    <dbReference type="NCBI Taxonomy" id="1227456"/>
    <lineage>
        <taxon>Archaea</taxon>
        <taxon>Methanobacteriati</taxon>
        <taxon>Methanobacteriota</taxon>
        <taxon>Stenosarchaea group</taxon>
        <taxon>Halobacteria</taxon>
        <taxon>Halobacteriales</taxon>
        <taxon>Halococcaceae</taxon>
        <taxon>Halococcus</taxon>
    </lineage>
</organism>
<dbReference type="EMBL" id="AOME01000108">
    <property type="protein sequence ID" value="EMA47764.1"/>
    <property type="molecule type" value="Genomic_DNA"/>
</dbReference>
<sequence>MEGVELVVREGFRRLIGKLPEDTDLPTIGIKNVACGLDALSNVVLREACIALFANSREVFAVLTSEPSLPAAGRDDSEIDSSCELGKQPGDVLAVLRAELTERIVDADSDGRGSIALTKDGEWAVGYLLELNVPAGDRPTGSAELSVLAQDLEELRVGAGERRHHPGVDATESGDTDFSKPLFACGAVIEVANEIVDGSDELSLEIVVEGDLFPQAVCGIVGVDFDEWRERRLLGKGETCIRHRDSPRPSIWVPTAHGVISPVSIGLSGWT</sequence>
<proteinExistence type="predicted"/>
<protein>
    <submittedName>
        <fullName evidence="1">Uncharacterized protein</fullName>
    </submittedName>
</protein>
<accession>M0MSP0</accession>
<dbReference type="STRING" id="1227456.C450_20636"/>
<name>M0MSP0_9EURY</name>
<comment type="caution">
    <text evidence="1">The sequence shown here is derived from an EMBL/GenBank/DDBJ whole genome shotgun (WGS) entry which is preliminary data.</text>
</comment>
<keyword evidence="2" id="KW-1185">Reference proteome</keyword>
<dbReference type="Proteomes" id="UP000011625">
    <property type="component" value="Unassembled WGS sequence"/>
</dbReference>
<evidence type="ECO:0000313" key="2">
    <source>
        <dbReference type="Proteomes" id="UP000011625"/>
    </source>
</evidence>
<gene>
    <name evidence="1" type="ORF">C450_20636</name>
</gene>
<dbReference type="AlphaFoldDB" id="M0MSP0"/>